<name>A0A1T4MR96_9FIRM</name>
<comment type="function">
    <text evidence="10">Phosphorylase is an important allosteric enzyme in carbohydrate metabolism. Enzymes from different sources differ in their regulatory mechanisms and in their natural substrates. However, all known phosphorylases share catalytic and structural properties.</text>
</comment>
<dbReference type="InterPro" id="IPR011833">
    <property type="entry name" value="Glycg_phsphrylas"/>
</dbReference>
<dbReference type="Pfam" id="PF00343">
    <property type="entry name" value="Phosphorylase"/>
    <property type="match status" value="1"/>
</dbReference>
<dbReference type="GO" id="GO:0005737">
    <property type="term" value="C:cytoplasm"/>
    <property type="evidence" value="ECO:0007669"/>
    <property type="project" value="TreeGrafter"/>
</dbReference>
<evidence type="ECO:0000256" key="9">
    <source>
        <dbReference type="ARBA" id="ARBA00023277"/>
    </source>
</evidence>
<dbReference type="PIRSF" id="PIRSF000460">
    <property type="entry name" value="Pprylas_GlgP"/>
    <property type="match status" value="1"/>
</dbReference>
<proteinExistence type="inferred from homology"/>
<evidence type="ECO:0000256" key="3">
    <source>
        <dbReference type="ARBA" id="ARBA00006047"/>
    </source>
</evidence>
<comment type="similarity">
    <text evidence="3 12">Belongs to the glycogen phosphorylase family.</text>
</comment>
<evidence type="ECO:0000256" key="10">
    <source>
        <dbReference type="ARBA" id="ARBA00025174"/>
    </source>
</evidence>
<keyword evidence="6 12" id="KW-0328">Glycosyltransferase</keyword>
<comment type="cofactor">
    <cofactor evidence="2 12">
        <name>pyridoxal 5'-phosphate</name>
        <dbReference type="ChEBI" id="CHEBI:597326"/>
    </cofactor>
</comment>
<dbReference type="PANTHER" id="PTHR11468:SF3">
    <property type="entry name" value="GLYCOGEN PHOSPHORYLASE, LIVER FORM"/>
    <property type="match status" value="1"/>
</dbReference>
<dbReference type="AlphaFoldDB" id="A0A1T4MR96"/>
<dbReference type="Proteomes" id="UP000189933">
    <property type="component" value="Unassembled WGS sequence"/>
</dbReference>
<dbReference type="CDD" id="cd04300">
    <property type="entry name" value="GT35_Glycogen_Phosphorylase"/>
    <property type="match status" value="1"/>
</dbReference>
<dbReference type="PROSITE" id="PS00102">
    <property type="entry name" value="PHOSPHORYLASE"/>
    <property type="match status" value="1"/>
</dbReference>
<dbReference type="GO" id="GO:0008184">
    <property type="term" value="F:glycogen phosphorylase activity"/>
    <property type="evidence" value="ECO:0007669"/>
    <property type="project" value="InterPro"/>
</dbReference>
<dbReference type="EC" id="2.4.1.1" evidence="12"/>
<comment type="catalytic activity">
    <reaction evidence="1 12">
        <text>[(1-&gt;4)-alpha-D-glucosyl](n) + phosphate = [(1-&gt;4)-alpha-D-glucosyl](n-1) + alpha-D-glucose 1-phosphate</text>
        <dbReference type="Rhea" id="RHEA:41732"/>
        <dbReference type="Rhea" id="RHEA-COMP:9584"/>
        <dbReference type="Rhea" id="RHEA-COMP:9586"/>
        <dbReference type="ChEBI" id="CHEBI:15444"/>
        <dbReference type="ChEBI" id="CHEBI:43474"/>
        <dbReference type="ChEBI" id="CHEBI:58601"/>
        <dbReference type="EC" id="2.4.1.1"/>
    </reaction>
</comment>
<protein>
    <recommendedName>
        <fullName evidence="12">Alpha-1,4 glucan phosphorylase</fullName>
        <ecNumber evidence="12">2.4.1.1</ecNumber>
    </recommendedName>
</protein>
<keyword evidence="7 12" id="KW-0808">Transferase</keyword>
<evidence type="ECO:0000256" key="12">
    <source>
        <dbReference type="RuleBase" id="RU000587"/>
    </source>
</evidence>
<dbReference type="InterPro" id="IPR035090">
    <property type="entry name" value="Pyridoxal_P_attach_site"/>
</dbReference>
<dbReference type="FunFam" id="3.40.50.2000:FF:000005">
    <property type="entry name" value="Alpha-1,4 glucan phosphorylase"/>
    <property type="match status" value="1"/>
</dbReference>
<dbReference type="RefSeq" id="WP_078664781.1">
    <property type="nucleotide sequence ID" value="NZ_FUXM01000005.1"/>
</dbReference>
<dbReference type="FunFam" id="3.40.50.2000:FF:000153">
    <property type="entry name" value="Alpha-1,4 glucan phosphorylase"/>
    <property type="match status" value="1"/>
</dbReference>
<comment type="function">
    <text evidence="12">Allosteric enzyme that catalyzes the rate-limiting step in glycogen catabolism, the phosphorolytic cleavage of glycogen to produce glucose-1-phosphate, and plays a central role in maintaining cellular and organismal glucose homeostasis.</text>
</comment>
<gene>
    <name evidence="13" type="ORF">SAMN02745885_00671</name>
</gene>
<dbReference type="OrthoDB" id="9760804at2"/>
<keyword evidence="5" id="KW-0321">Glycogen metabolism</keyword>
<keyword evidence="14" id="KW-1185">Reference proteome</keyword>
<evidence type="ECO:0000256" key="8">
    <source>
        <dbReference type="ARBA" id="ARBA00022898"/>
    </source>
</evidence>
<dbReference type="GO" id="GO:0030170">
    <property type="term" value="F:pyridoxal phosphate binding"/>
    <property type="evidence" value="ECO:0007669"/>
    <property type="project" value="InterPro"/>
</dbReference>
<evidence type="ECO:0000256" key="1">
    <source>
        <dbReference type="ARBA" id="ARBA00001275"/>
    </source>
</evidence>
<feature type="modified residue" description="N6-(pyridoxal phosphate)lysine" evidence="11">
    <location>
        <position position="656"/>
    </location>
</feature>
<dbReference type="GO" id="GO:0005980">
    <property type="term" value="P:glycogen catabolic process"/>
    <property type="evidence" value="ECO:0007669"/>
    <property type="project" value="TreeGrafter"/>
</dbReference>
<organism evidence="13 14">
    <name type="scientific">Carboxydocella sporoproducens DSM 16521</name>
    <dbReference type="NCBI Taxonomy" id="1121270"/>
    <lineage>
        <taxon>Bacteria</taxon>
        <taxon>Bacillati</taxon>
        <taxon>Bacillota</taxon>
        <taxon>Clostridia</taxon>
        <taxon>Eubacteriales</taxon>
        <taxon>Clostridiales Family XVI. Incertae Sedis</taxon>
        <taxon>Carboxydocella</taxon>
    </lineage>
</organism>
<evidence type="ECO:0000256" key="11">
    <source>
        <dbReference type="PIRSR" id="PIRSR000460-1"/>
    </source>
</evidence>
<evidence type="ECO:0000313" key="14">
    <source>
        <dbReference type="Proteomes" id="UP000189933"/>
    </source>
</evidence>
<dbReference type="NCBIfam" id="TIGR02093">
    <property type="entry name" value="P_ylase"/>
    <property type="match status" value="1"/>
</dbReference>
<evidence type="ECO:0000256" key="2">
    <source>
        <dbReference type="ARBA" id="ARBA00001933"/>
    </source>
</evidence>
<dbReference type="Gene3D" id="3.40.50.2000">
    <property type="entry name" value="Glycogen Phosphorylase B"/>
    <property type="match status" value="2"/>
</dbReference>
<dbReference type="EMBL" id="FUXM01000005">
    <property type="protein sequence ID" value="SJZ69411.1"/>
    <property type="molecule type" value="Genomic_DNA"/>
</dbReference>
<evidence type="ECO:0000256" key="5">
    <source>
        <dbReference type="ARBA" id="ARBA00022600"/>
    </source>
</evidence>
<dbReference type="PANTHER" id="PTHR11468">
    <property type="entry name" value="GLYCOGEN PHOSPHORYLASE"/>
    <property type="match status" value="1"/>
</dbReference>
<evidence type="ECO:0000256" key="4">
    <source>
        <dbReference type="ARBA" id="ARBA00022553"/>
    </source>
</evidence>
<dbReference type="SUPFAM" id="SSF53756">
    <property type="entry name" value="UDP-Glycosyltransferase/glycogen phosphorylase"/>
    <property type="match status" value="1"/>
</dbReference>
<sequence>MLADKESFKQAFLEKLAALFGKTLEEATEQEKYQVLGHLVREAIYQRWVESKRRHAQQQTKQVYYFSLEFMLGRLLSNNLINLGWQENWQAALQELGVDYSLLEEVEPDAGLGNGGLGRLAACFLDSLASLGLAGHGCGIRYKYGLFEQKLVNGYQVELPENWLKEGNVWETRRADKAVKVRFGGQVRVEEKQGRLNFIHENYEEIIAVPYDIPIIGYRNDCVNTLRLWSAEVARTEFDFACFSRGEYLKAVEYKYAVEAISQVLYPDDNTYKGRELRLKQQYFFVSAGIQSILRYFKKCYANQWHLLPEKIAIQVNDTHPVLVIPELMRILMDEEGLGWDEAWDITTRTVSYTNHTILAEALEKWPIELFKQLLPRIYMIVEEINERFCRALWGRYPGDWERIHRMAVVADGYVKMAHLALAGSYRVNGVARIHTEILKTREMREFYEYFPEKFTNKTNGITHRRWLLKANPQLAELLTEVIGDSWIREPEELKRLLPLVDNRDLQERAASIKRQNKERMARFIYQHCGLKVDPASLFDVQVKRIHAYKRQLLNILHVLDLYLRLLDEPNLDLVPRTFIFGGKAAPSYYMAKSIIKLINTVAEKINNDRRFNDRLQVCFLENYRVSLAELVMPAAEVSEQISTAGKEASGTGNMKFMMNGAITIGTRDGANIEIGEAVGEDNIVFFGLTADRVMHYYEHGGYSSWYLYNSLPRLKRVVDSLINGFLPAAREEFSNIYSSLTHSDEFFVLKDFLPYAEAQAKIDNLYRDFQRWQRMSLTNIACSGRFSSDRTIREYAGEIWGLL</sequence>
<keyword evidence="9 12" id="KW-0119">Carbohydrate metabolism</keyword>
<accession>A0A1T4MR96</accession>
<evidence type="ECO:0000256" key="6">
    <source>
        <dbReference type="ARBA" id="ARBA00022676"/>
    </source>
</evidence>
<keyword evidence="4" id="KW-0597">Phosphoprotein</keyword>
<reference evidence="14" key="1">
    <citation type="submission" date="2017-02" db="EMBL/GenBank/DDBJ databases">
        <authorList>
            <person name="Varghese N."/>
            <person name="Submissions S."/>
        </authorList>
    </citation>
    <scope>NUCLEOTIDE SEQUENCE [LARGE SCALE GENOMIC DNA]</scope>
    <source>
        <strain evidence="14">DSM 16521</strain>
    </source>
</reference>
<evidence type="ECO:0000313" key="13">
    <source>
        <dbReference type="EMBL" id="SJZ69411.1"/>
    </source>
</evidence>
<dbReference type="InterPro" id="IPR000811">
    <property type="entry name" value="Glyco_trans_35"/>
</dbReference>
<keyword evidence="8 11" id="KW-0663">Pyridoxal phosphate</keyword>
<evidence type="ECO:0000256" key="7">
    <source>
        <dbReference type="ARBA" id="ARBA00022679"/>
    </source>
</evidence>